<gene>
    <name evidence="6" type="primary">Contig4118.g4407</name>
    <name evidence="6" type="ORF">STYLEM_8543</name>
</gene>
<organism evidence="6 7">
    <name type="scientific">Stylonychia lemnae</name>
    <name type="common">Ciliate</name>
    <dbReference type="NCBI Taxonomy" id="5949"/>
    <lineage>
        <taxon>Eukaryota</taxon>
        <taxon>Sar</taxon>
        <taxon>Alveolata</taxon>
        <taxon>Ciliophora</taxon>
        <taxon>Intramacronucleata</taxon>
        <taxon>Spirotrichea</taxon>
        <taxon>Stichotrichia</taxon>
        <taxon>Sporadotrichida</taxon>
        <taxon>Oxytrichidae</taxon>
        <taxon>Stylonychinae</taxon>
        <taxon>Stylonychia</taxon>
    </lineage>
</organism>
<dbReference type="OrthoDB" id="60033at2759"/>
<dbReference type="InterPro" id="IPR003661">
    <property type="entry name" value="HisK_dim/P_dom"/>
</dbReference>
<dbReference type="SMART" id="SM00388">
    <property type="entry name" value="HisKA"/>
    <property type="match status" value="1"/>
</dbReference>
<dbReference type="GO" id="GO:0000155">
    <property type="term" value="F:phosphorelay sensor kinase activity"/>
    <property type="evidence" value="ECO:0007669"/>
    <property type="project" value="InterPro"/>
</dbReference>
<name>A0A078AF65_STYLE</name>
<keyword evidence="4 6" id="KW-0418">Kinase</keyword>
<dbReference type="SUPFAM" id="SSF47384">
    <property type="entry name" value="Homodimeric domain of signal transducing histidine kinase"/>
    <property type="match status" value="1"/>
</dbReference>
<dbReference type="Proteomes" id="UP000039865">
    <property type="component" value="Unassembled WGS sequence"/>
</dbReference>
<feature type="domain" description="Signal transduction histidine kinase dimerisation/phosphoacceptor" evidence="5">
    <location>
        <begin position="12"/>
        <end position="80"/>
    </location>
</feature>
<dbReference type="InParanoid" id="A0A078AF65"/>
<evidence type="ECO:0000256" key="4">
    <source>
        <dbReference type="ARBA" id="ARBA00022777"/>
    </source>
</evidence>
<dbReference type="PANTHER" id="PTHR42878:SF15">
    <property type="entry name" value="BACTERIOPHYTOCHROME"/>
    <property type="match status" value="1"/>
</dbReference>
<dbReference type="AlphaFoldDB" id="A0A078AF65"/>
<comment type="catalytic activity">
    <reaction evidence="1">
        <text>ATP + protein L-histidine = ADP + protein N-phospho-L-histidine.</text>
        <dbReference type="EC" id="2.7.13.3"/>
    </reaction>
</comment>
<dbReference type="GO" id="GO:0007234">
    <property type="term" value="P:osmosensory signaling via phosphorelay pathway"/>
    <property type="evidence" value="ECO:0007669"/>
    <property type="project" value="TreeGrafter"/>
</dbReference>
<dbReference type="GO" id="GO:0000156">
    <property type="term" value="F:phosphorelay response regulator activity"/>
    <property type="evidence" value="ECO:0007669"/>
    <property type="project" value="TreeGrafter"/>
</dbReference>
<dbReference type="EMBL" id="CCKQ01008106">
    <property type="protein sequence ID" value="CDW79553.1"/>
    <property type="molecule type" value="Genomic_DNA"/>
</dbReference>
<dbReference type="InterPro" id="IPR036097">
    <property type="entry name" value="HisK_dim/P_sf"/>
</dbReference>
<protein>
    <recommendedName>
        <fullName evidence="2">histidine kinase</fullName>
        <ecNumber evidence="2">2.7.13.3</ecNumber>
    </recommendedName>
</protein>
<evidence type="ECO:0000313" key="7">
    <source>
        <dbReference type="Proteomes" id="UP000039865"/>
    </source>
</evidence>
<dbReference type="Pfam" id="PF00512">
    <property type="entry name" value="HisKA"/>
    <property type="match status" value="1"/>
</dbReference>
<reference evidence="6 7" key="1">
    <citation type="submission" date="2014-06" db="EMBL/GenBank/DDBJ databases">
        <authorList>
            <person name="Swart Estienne"/>
        </authorList>
    </citation>
    <scope>NUCLEOTIDE SEQUENCE [LARGE SCALE GENOMIC DNA]</scope>
    <source>
        <strain evidence="6 7">130c</strain>
    </source>
</reference>
<accession>A0A078AF65</accession>
<evidence type="ECO:0000256" key="2">
    <source>
        <dbReference type="ARBA" id="ARBA00012438"/>
    </source>
</evidence>
<dbReference type="CDD" id="cd00082">
    <property type="entry name" value="HisKA"/>
    <property type="match status" value="1"/>
</dbReference>
<evidence type="ECO:0000256" key="3">
    <source>
        <dbReference type="ARBA" id="ARBA00022679"/>
    </source>
</evidence>
<dbReference type="InterPro" id="IPR050351">
    <property type="entry name" value="BphY/WalK/GraS-like"/>
</dbReference>
<evidence type="ECO:0000259" key="5">
    <source>
        <dbReference type="SMART" id="SM00388"/>
    </source>
</evidence>
<keyword evidence="3" id="KW-0808">Transferase</keyword>
<keyword evidence="7" id="KW-1185">Reference proteome</keyword>
<dbReference type="PANTHER" id="PTHR42878">
    <property type="entry name" value="TWO-COMPONENT HISTIDINE KINASE"/>
    <property type="match status" value="1"/>
</dbReference>
<dbReference type="EC" id="2.7.13.3" evidence="2"/>
<dbReference type="GO" id="GO:0030295">
    <property type="term" value="F:protein kinase activator activity"/>
    <property type="evidence" value="ECO:0007669"/>
    <property type="project" value="TreeGrafter"/>
</dbReference>
<dbReference type="Gene3D" id="1.10.287.130">
    <property type="match status" value="1"/>
</dbReference>
<evidence type="ECO:0000256" key="1">
    <source>
        <dbReference type="ARBA" id="ARBA00000085"/>
    </source>
</evidence>
<proteinExistence type="predicted"/>
<sequence>MNFTELKKKNNELDQFAYVVSHDLKAPLRGIDNIISWVEEDHASELTESVKHNLDLIKGRTKRLENMINGLLAYARIGKVKRNTEPVNIRNLLLELKELLVPSHFKFRIIDRAGIFEPDFQCRQVQSEGGRNDYHRSKNTGRLL</sequence>
<evidence type="ECO:0000313" key="6">
    <source>
        <dbReference type="EMBL" id="CDW79553.1"/>
    </source>
</evidence>